<reference evidence="1 2" key="1">
    <citation type="submission" date="2017-01" db="EMBL/GenBank/DDBJ databases">
        <authorList>
            <person name="Varghese N."/>
            <person name="Submissions S."/>
        </authorList>
    </citation>
    <scope>NUCLEOTIDE SEQUENCE [LARGE SCALE GENOMIC DNA]</scope>
    <source>
        <strain evidence="1 2">ATCC 23464</strain>
    </source>
</reference>
<comment type="caution">
    <text evidence="1">The sequence shown here is derived from an EMBL/GenBank/DDBJ whole genome shotgun (WGS) entry which is preliminary data.</text>
</comment>
<keyword evidence="2" id="KW-1185">Reference proteome</keyword>
<dbReference type="Proteomes" id="UP000186666">
    <property type="component" value="Unassembled WGS sequence"/>
</dbReference>
<protein>
    <submittedName>
        <fullName evidence="1">Uncharacterized protein</fullName>
    </submittedName>
</protein>
<evidence type="ECO:0000313" key="2">
    <source>
        <dbReference type="Proteomes" id="UP000186666"/>
    </source>
</evidence>
<gene>
    <name evidence="1" type="ORF">SAMN05421578_105111</name>
</gene>
<sequence length="102" mass="11591">MKGFTTNAVIAHAQSKRWSFVRFTLIYQTGRIAAVTSEEVIPDEVLNLPVDSHYAEIRENTEDRAMFWSYATDGNVFINENHIPPTEGPEPVIIVMEPVEKI</sequence>
<proteinExistence type="predicted"/>
<name>A0ABY1JXX6_9BACL</name>
<organism evidence="1 2">
    <name type="scientific">Paenibacillus macquariensis</name>
    <dbReference type="NCBI Taxonomy" id="948756"/>
    <lineage>
        <taxon>Bacteria</taxon>
        <taxon>Bacillati</taxon>
        <taxon>Bacillota</taxon>
        <taxon>Bacilli</taxon>
        <taxon>Bacillales</taxon>
        <taxon>Paenibacillaceae</taxon>
        <taxon>Paenibacillus</taxon>
    </lineage>
</organism>
<accession>A0ABY1JXX6</accession>
<evidence type="ECO:0000313" key="1">
    <source>
        <dbReference type="EMBL" id="SIQ93308.1"/>
    </source>
</evidence>
<dbReference type="EMBL" id="FTNK01000005">
    <property type="protein sequence ID" value="SIQ93308.1"/>
    <property type="molecule type" value="Genomic_DNA"/>
</dbReference>
<dbReference type="RefSeq" id="WP_068586894.1">
    <property type="nucleotide sequence ID" value="NZ_FTNK01000005.1"/>
</dbReference>